<keyword evidence="2 6" id="KW-0732">Signal</keyword>
<dbReference type="EnsemblPlants" id="HORVU.MOREX.r3.6HG0554810.1">
    <property type="protein sequence ID" value="HORVU.MOREX.r3.6HG0554810.1.CDS1"/>
    <property type="gene ID" value="HORVU.MOREX.r3.6HG0554810"/>
</dbReference>
<dbReference type="Pfam" id="PF14368">
    <property type="entry name" value="LTP_2"/>
    <property type="match status" value="1"/>
</dbReference>
<feature type="signal peptide" evidence="6">
    <location>
        <begin position="1"/>
        <end position="23"/>
    </location>
</feature>
<evidence type="ECO:0000313" key="8">
    <source>
        <dbReference type="EnsemblPlants" id="HORVU.MOREX.r3.6HG0554810.1.CDS1"/>
    </source>
</evidence>
<evidence type="ECO:0000313" key="9">
    <source>
        <dbReference type="Proteomes" id="UP000011116"/>
    </source>
</evidence>
<keyword evidence="3" id="KW-1015">Disulfide bond</keyword>
<evidence type="ECO:0000256" key="1">
    <source>
        <dbReference type="ARBA" id="ARBA00009748"/>
    </source>
</evidence>
<evidence type="ECO:0000256" key="5">
    <source>
        <dbReference type="SAM" id="MobiDB-lite"/>
    </source>
</evidence>
<organism evidence="8 9">
    <name type="scientific">Hordeum vulgare subsp. vulgare</name>
    <name type="common">Domesticated barley</name>
    <dbReference type="NCBI Taxonomy" id="112509"/>
    <lineage>
        <taxon>Eukaryota</taxon>
        <taxon>Viridiplantae</taxon>
        <taxon>Streptophyta</taxon>
        <taxon>Embryophyta</taxon>
        <taxon>Tracheophyta</taxon>
        <taxon>Spermatophyta</taxon>
        <taxon>Magnoliopsida</taxon>
        <taxon>Liliopsida</taxon>
        <taxon>Poales</taxon>
        <taxon>Poaceae</taxon>
        <taxon>BOP clade</taxon>
        <taxon>Pooideae</taxon>
        <taxon>Triticodae</taxon>
        <taxon>Triticeae</taxon>
        <taxon>Hordeinae</taxon>
        <taxon>Hordeum</taxon>
    </lineage>
</organism>
<keyword evidence="4" id="KW-0325">Glycoprotein</keyword>
<dbReference type="Proteomes" id="UP000011116">
    <property type="component" value="Chromosome 6H"/>
</dbReference>
<dbReference type="CDD" id="cd00010">
    <property type="entry name" value="AAI_LTSS"/>
    <property type="match status" value="1"/>
</dbReference>
<name>A0A8I6YAJ7_HORVV</name>
<reference evidence="9" key="1">
    <citation type="journal article" date="2012" name="Nature">
        <title>A physical, genetic and functional sequence assembly of the barley genome.</title>
        <authorList>
            <consortium name="The International Barley Genome Sequencing Consortium"/>
            <person name="Mayer K.F."/>
            <person name="Waugh R."/>
            <person name="Brown J.W."/>
            <person name="Schulman A."/>
            <person name="Langridge P."/>
            <person name="Platzer M."/>
            <person name="Fincher G.B."/>
            <person name="Muehlbauer G.J."/>
            <person name="Sato K."/>
            <person name="Close T.J."/>
            <person name="Wise R.P."/>
            <person name="Stein N."/>
        </authorList>
    </citation>
    <scope>NUCLEOTIDE SEQUENCE [LARGE SCALE GENOMIC DNA]</scope>
    <source>
        <strain evidence="9">cv. Morex</strain>
    </source>
</reference>
<evidence type="ECO:0000256" key="4">
    <source>
        <dbReference type="ARBA" id="ARBA00023180"/>
    </source>
</evidence>
<accession>A0A8I6YAJ7</accession>
<evidence type="ECO:0000256" key="3">
    <source>
        <dbReference type="ARBA" id="ARBA00023157"/>
    </source>
</evidence>
<comment type="similarity">
    <text evidence="1">Belongs to the plant LTP family.</text>
</comment>
<proteinExistence type="inferred from homology"/>
<protein>
    <recommendedName>
        <fullName evidence="7">Bifunctional inhibitor/plant lipid transfer protein/seed storage helical domain-containing protein</fullName>
    </recommendedName>
</protein>
<keyword evidence="9" id="KW-1185">Reference proteome</keyword>
<dbReference type="AlphaFoldDB" id="A0A8I6YAJ7"/>
<dbReference type="Gramene" id="HORVU.MOREX.r3.6HG0554810.1">
    <property type="protein sequence ID" value="HORVU.MOREX.r3.6HG0554810.1.CDS1"/>
    <property type="gene ID" value="HORVU.MOREX.r3.6HG0554810"/>
</dbReference>
<feature type="region of interest" description="Disordered" evidence="5">
    <location>
        <begin position="73"/>
        <end position="93"/>
    </location>
</feature>
<dbReference type="Gene3D" id="1.10.110.10">
    <property type="entry name" value="Plant lipid-transfer and hydrophobic proteins"/>
    <property type="match status" value="1"/>
</dbReference>
<evidence type="ECO:0000259" key="7">
    <source>
        <dbReference type="Pfam" id="PF14368"/>
    </source>
</evidence>
<dbReference type="SUPFAM" id="SSF47699">
    <property type="entry name" value="Bifunctional inhibitor/lipid-transfer protein/seed storage 2S albumin"/>
    <property type="match status" value="1"/>
</dbReference>
<reference evidence="8" key="2">
    <citation type="submission" date="2020-10" db="EMBL/GenBank/DDBJ databases">
        <authorList>
            <person name="Scholz U."/>
            <person name="Mascher M."/>
            <person name="Fiebig A."/>
        </authorList>
    </citation>
    <scope>NUCLEOTIDE SEQUENCE [LARGE SCALE GENOMIC DNA]</scope>
    <source>
        <strain evidence="8">cv. Morex</strain>
    </source>
</reference>
<evidence type="ECO:0000256" key="2">
    <source>
        <dbReference type="ARBA" id="ARBA00022729"/>
    </source>
</evidence>
<feature type="domain" description="Bifunctional inhibitor/plant lipid transfer protein/seed storage helical" evidence="7">
    <location>
        <begin position="118"/>
        <end position="203"/>
    </location>
</feature>
<sequence length="226" mass="23146">MASSSKKACAAAVFLMLLALAGATATGAAKWSNFPRPLAKDIVMEPPVPSSAPAGESEPIFPRPAVKDIVVTEPPVPTSAPSGESEPIFPRPATKDIIVTEPPVPTSAPAGESEPILPAAADVSATCMGSLLELSPCLSFFRDAGTSKAPAGCCKGLGSIVQDQPTCLCHIFNHTLERAIGVDIPVNRALALVRDVCGLTPPRNLMASCGNRAAVPPLYVCPAPSA</sequence>
<dbReference type="PANTHER" id="PTHR33044">
    <property type="entry name" value="BIFUNCTIONAL INHIBITOR/LIPID-TRANSFER PROTEIN/SEED STORAGE 2S ALBUMIN SUPERFAMILY PROTEIN-RELATED"/>
    <property type="match status" value="1"/>
</dbReference>
<reference evidence="8" key="3">
    <citation type="submission" date="2022-01" db="UniProtKB">
        <authorList>
            <consortium name="EnsemblPlants"/>
        </authorList>
    </citation>
    <scope>IDENTIFICATION</scope>
    <source>
        <strain evidence="8">subsp. vulgare</strain>
    </source>
</reference>
<dbReference type="InterPro" id="IPR036312">
    <property type="entry name" value="Bifun_inhib/LTP/seed_sf"/>
</dbReference>
<feature type="chain" id="PRO_5035175310" description="Bifunctional inhibitor/plant lipid transfer protein/seed storage helical domain-containing protein" evidence="6">
    <location>
        <begin position="24"/>
        <end position="226"/>
    </location>
</feature>
<evidence type="ECO:0000256" key="6">
    <source>
        <dbReference type="SAM" id="SignalP"/>
    </source>
</evidence>
<dbReference type="InterPro" id="IPR043325">
    <property type="entry name" value="LTSS"/>
</dbReference>
<dbReference type="InterPro" id="IPR016140">
    <property type="entry name" value="Bifunc_inhib/LTP/seed_store"/>
</dbReference>